<evidence type="ECO:0000313" key="15">
    <source>
        <dbReference type="EMBL" id="ACH93324.1"/>
    </source>
</evidence>
<evidence type="ECO:0000256" key="13">
    <source>
        <dbReference type="ARBA" id="ARBA00031777"/>
    </source>
</evidence>
<dbReference type="Proteomes" id="UP000000611">
    <property type="component" value="Chromosome"/>
</dbReference>
<keyword evidence="10 14" id="KW-0456">Lyase</keyword>
<evidence type="ECO:0000256" key="1">
    <source>
        <dbReference type="ARBA" id="ARBA00000297"/>
    </source>
</evidence>
<comment type="subunit">
    <text evidence="3 14">Homodimer.</text>
</comment>
<keyword evidence="8 14" id="KW-0071">Autoinducer synthesis</keyword>
<feature type="binding site" evidence="14">
    <location>
        <position position="85"/>
    </location>
    <ligand>
        <name>Fe cation</name>
        <dbReference type="ChEBI" id="CHEBI:24875"/>
    </ligand>
</feature>
<dbReference type="eggNOG" id="COG1854">
    <property type="taxonomic scope" value="Bacteria"/>
</dbReference>
<keyword evidence="9 14" id="KW-0408">Iron</keyword>
<dbReference type="HAMAP" id="MF_00091">
    <property type="entry name" value="LuxS"/>
    <property type="match status" value="1"/>
</dbReference>
<feature type="binding site" evidence="14">
    <location>
        <position position="152"/>
    </location>
    <ligand>
        <name>Fe cation</name>
        <dbReference type="ChEBI" id="CHEBI:24875"/>
    </ligand>
</feature>
<dbReference type="InterPro" id="IPR011249">
    <property type="entry name" value="Metalloenz_LuxS/M16"/>
</dbReference>
<dbReference type="EMBL" id="CP000976">
    <property type="protein sequence ID" value="ACH93324.1"/>
    <property type="molecule type" value="Genomic_DNA"/>
</dbReference>
<dbReference type="HOGENOM" id="CLU_107531_1_0_12"/>
<dbReference type="SUPFAM" id="SSF63411">
    <property type="entry name" value="LuxS/MPP-like metallohydrolase"/>
    <property type="match status" value="1"/>
</dbReference>
<keyword evidence="7 14" id="KW-0479">Metal-binding</keyword>
<comment type="function">
    <text evidence="11 14">Involved in the synthesis of autoinducer 2 (AI-2) which is secreted by bacteria and is used to communicate both the cell density and the metabolic potential of the environment. The regulation of gene expression in response to changes in cell density is called quorum sensing. Catalyzes the transformation of S-ribosylhomocysteine (RHC) to homocysteine (HC) and 4,5-dihydroxy-2,3-pentadione (DPD).</text>
</comment>
<reference evidence="15 16" key="1">
    <citation type="journal article" date="2008" name="PLoS Genet.">
        <title>The genome of Borrelia recurrentis, the agent of deadly louse-borne relapsing fever, is a degraded subset of tick-borne Borrelia duttonii.</title>
        <authorList>
            <person name="Lescot M."/>
            <person name="Audic S."/>
            <person name="Robert C."/>
            <person name="Nguyen T.T."/>
            <person name="Blanc G."/>
            <person name="Cutler S.J."/>
            <person name="Wincker P."/>
            <person name="Couloux A."/>
            <person name="Claverie J.-M."/>
            <person name="Raoult D."/>
            <person name="Drancourt M."/>
        </authorList>
    </citation>
    <scope>NUCLEOTIDE SEQUENCE [LARGE SCALE GENOMIC DNA]</scope>
    <source>
        <strain evidence="15 16">Ly</strain>
    </source>
</reference>
<protein>
    <recommendedName>
        <fullName evidence="5 14">S-ribosylhomocysteine lyase</fullName>
        <ecNumber evidence="4 14">4.4.1.21</ecNumber>
    </recommendedName>
    <alternativeName>
        <fullName evidence="12 14">AI-2 synthesis protein</fullName>
    </alternativeName>
    <alternativeName>
        <fullName evidence="13 14">Autoinducer-2 production protein LuxS</fullName>
    </alternativeName>
</protein>
<comment type="cofactor">
    <cofactor evidence="14">
        <name>Fe cation</name>
        <dbReference type="ChEBI" id="CHEBI:24875"/>
    </cofactor>
    <text evidence="14">Binds 1 Fe cation per subunit.</text>
</comment>
<evidence type="ECO:0000256" key="4">
    <source>
        <dbReference type="ARBA" id="ARBA00012240"/>
    </source>
</evidence>
<evidence type="ECO:0000256" key="6">
    <source>
        <dbReference type="ARBA" id="ARBA00022654"/>
    </source>
</evidence>
<dbReference type="AlphaFoldDB" id="B5RLT8"/>
<evidence type="ECO:0000256" key="5">
    <source>
        <dbReference type="ARBA" id="ARBA00015130"/>
    </source>
</evidence>
<evidence type="ECO:0000256" key="14">
    <source>
        <dbReference type="HAMAP-Rule" id="MF_00091"/>
    </source>
</evidence>
<evidence type="ECO:0000256" key="3">
    <source>
        <dbReference type="ARBA" id="ARBA00011738"/>
    </source>
</evidence>
<dbReference type="Pfam" id="PF02664">
    <property type="entry name" value="LuxS"/>
    <property type="match status" value="1"/>
</dbReference>
<evidence type="ECO:0000256" key="2">
    <source>
        <dbReference type="ARBA" id="ARBA00007311"/>
    </source>
</evidence>
<evidence type="ECO:0000256" key="8">
    <source>
        <dbReference type="ARBA" id="ARBA00022929"/>
    </source>
</evidence>
<dbReference type="GO" id="GO:0009372">
    <property type="term" value="P:quorum sensing"/>
    <property type="evidence" value="ECO:0007669"/>
    <property type="project" value="UniProtKB-UniRule"/>
</dbReference>
<dbReference type="PANTHER" id="PTHR35799:SF1">
    <property type="entry name" value="S-RIBOSYLHOMOCYSTEINE LYASE"/>
    <property type="match status" value="1"/>
</dbReference>
<dbReference type="InterPro" id="IPR003815">
    <property type="entry name" value="S-ribosylhomocysteinase"/>
</dbReference>
<evidence type="ECO:0000256" key="12">
    <source>
        <dbReference type="ARBA" id="ARBA00030600"/>
    </source>
</evidence>
<dbReference type="KEGG" id="bdu:BDU_372"/>
<sequence length="185" mass="21687">MYIRTFWEKRIRMGKIRFRRHNQKGVSNMNKISSFTIDHTKLQPGIYISRKDTFDNLTLTTVDIRMKTPNKEPVINNAEIHTIEHIGATLLRNNKVWGDKIIYFGPMGCRTGFYLILLGNYESKDLIDLISWLFNEITNFQGNVIGATEKECGNYQDHNLNMAKYESSKYLETLENIKKENLIYP</sequence>
<organism evidence="15 16">
    <name type="scientific">Borrelia duttonii (strain Ly)</name>
    <dbReference type="NCBI Taxonomy" id="412419"/>
    <lineage>
        <taxon>Bacteria</taxon>
        <taxon>Pseudomonadati</taxon>
        <taxon>Spirochaetota</taxon>
        <taxon>Spirochaetia</taxon>
        <taxon>Spirochaetales</taxon>
        <taxon>Borreliaceae</taxon>
        <taxon>Borrelia</taxon>
    </lineage>
</organism>
<dbReference type="PIRSF" id="PIRSF006160">
    <property type="entry name" value="AI2"/>
    <property type="match status" value="1"/>
</dbReference>
<proteinExistence type="inferred from homology"/>
<evidence type="ECO:0000256" key="10">
    <source>
        <dbReference type="ARBA" id="ARBA00023239"/>
    </source>
</evidence>
<dbReference type="EC" id="4.4.1.21" evidence="4 14"/>
<dbReference type="PRINTS" id="PR01487">
    <property type="entry name" value="LUXSPROTEIN"/>
</dbReference>
<dbReference type="GO" id="GO:0005506">
    <property type="term" value="F:iron ion binding"/>
    <property type="evidence" value="ECO:0007669"/>
    <property type="project" value="InterPro"/>
</dbReference>
<evidence type="ECO:0000313" key="16">
    <source>
        <dbReference type="Proteomes" id="UP000000611"/>
    </source>
</evidence>
<evidence type="ECO:0000256" key="11">
    <source>
        <dbReference type="ARBA" id="ARBA00024654"/>
    </source>
</evidence>
<comment type="catalytic activity">
    <reaction evidence="1 14">
        <text>S-(5-deoxy-D-ribos-5-yl)-L-homocysteine = (S)-4,5-dihydroxypentane-2,3-dione + L-homocysteine</text>
        <dbReference type="Rhea" id="RHEA:17753"/>
        <dbReference type="ChEBI" id="CHEBI:29484"/>
        <dbReference type="ChEBI" id="CHEBI:58195"/>
        <dbReference type="ChEBI" id="CHEBI:58199"/>
        <dbReference type="EC" id="4.4.1.21"/>
    </reaction>
</comment>
<dbReference type="Gene3D" id="3.30.1360.80">
    <property type="entry name" value="S-ribosylhomocysteinase (LuxS)"/>
    <property type="match status" value="1"/>
</dbReference>
<name>B5RLT8_BORDL</name>
<keyword evidence="6 14" id="KW-0673">Quorum sensing</keyword>
<evidence type="ECO:0000256" key="7">
    <source>
        <dbReference type="ARBA" id="ARBA00022723"/>
    </source>
</evidence>
<accession>B5RLT8</accession>
<dbReference type="GO" id="GO:0043768">
    <property type="term" value="F:S-ribosylhomocysteine lyase activity"/>
    <property type="evidence" value="ECO:0007669"/>
    <property type="project" value="UniProtKB-UniRule"/>
</dbReference>
<keyword evidence="16" id="KW-1185">Reference proteome</keyword>
<comment type="similarity">
    <text evidence="2 14">Belongs to the LuxS family.</text>
</comment>
<dbReference type="NCBIfam" id="NF002604">
    <property type="entry name" value="PRK02260.1-4"/>
    <property type="match status" value="1"/>
</dbReference>
<dbReference type="InterPro" id="IPR037005">
    <property type="entry name" value="LuxS_sf"/>
</dbReference>
<feature type="binding site" evidence="14">
    <location>
        <position position="81"/>
    </location>
    <ligand>
        <name>Fe cation</name>
        <dbReference type="ChEBI" id="CHEBI:24875"/>
    </ligand>
</feature>
<dbReference type="PANTHER" id="PTHR35799">
    <property type="entry name" value="S-RIBOSYLHOMOCYSTEINE LYASE"/>
    <property type="match status" value="1"/>
</dbReference>
<dbReference type="STRING" id="412419.BDU_372"/>
<evidence type="ECO:0000256" key="9">
    <source>
        <dbReference type="ARBA" id="ARBA00023004"/>
    </source>
</evidence>
<gene>
    <name evidence="14" type="primary">luxS</name>
    <name evidence="15" type="ordered locus">BDU_372</name>
</gene>